<dbReference type="OrthoDB" id="539213at2759"/>
<evidence type="ECO:0000313" key="6">
    <source>
        <dbReference type="Proteomes" id="UP000593567"/>
    </source>
</evidence>
<dbReference type="PRINTS" id="PR01415">
    <property type="entry name" value="ANKYRIN"/>
</dbReference>
<evidence type="ECO:0000256" key="2">
    <source>
        <dbReference type="ARBA" id="ARBA00023043"/>
    </source>
</evidence>
<feature type="repeat" description="ANK" evidence="3">
    <location>
        <begin position="63"/>
        <end position="95"/>
    </location>
</feature>
<evidence type="ECO:0000256" key="1">
    <source>
        <dbReference type="ARBA" id="ARBA00022737"/>
    </source>
</evidence>
<reference evidence="5" key="1">
    <citation type="submission" date="2020-06" db="EMBL/GenBank/DDBJ databases">
        <title>Draft genome of Bugula neritina, a colonial animal packing powerful symbionts and potential medicines.</title>
        <authorList>
            <person name="Rayko M."/>
        </authorList>
    </citation>
    <scope>NUCLEOTIDE SEQUENCE [LARGE SCALE GENOMIC DNA]</scope>
    <source>
        <strain evidence="5">Kwan_BN1</strain>
    </source>
</reference>
<dbReference type="EMBL" id="VXIV02000953">
    <property type="protein sequence ID" value="KAF6035001.1"/>
    <property type="molecule type" value="Genomic_DNA"/>
</dbReference>
<dbReference type="InterPro" id="IPR036770">
    <property type="entry name" value="Ankyrin_rpt-contain_sf"/>
</dbReference>
<dbReference type="PROSITE" id="PS50088">
    <property type="entry name" value="ANK_REPEAT"/>
    <property type="match status" value="9"/>
</dbReference>
<dbReference type="PROSITE" id="PS50297">
    <property type="entry name" value="ANK_REP_REGION"/>
    <property type="match status" value="8"/>
</dbReference>
<dbReference type="Pfam" id="PF00023">
    <property type="entry name" value="Ank"/>
    <property type="match status" value="2"/>
</dbReference>
<protein>
    <submittedName>
        <fullName evidence="5">Uncharacterized protein</fullName>
    </submittedName>
</protein>
<feature type="region of interest" description="Disordered" evidence="4">
    <location>
        <begin position="496"/>
        <end position="578"/>
    </location>
</feature>
<dbReference type="Pfam" id="PF12796">
    <property type="entry name" value="Ank_2"/>
    <property type="match status" value="3"/>
</dbReference>
<proteinExistence type="predicted"/>
<sequence length="837" mass="90381">MYYPLVCGNLELCQLLLASPNISVDPVDDIQCTPLLHAVSQGHVKVVNLLIASGADIHHLDQDGRSSLGLACLAGNEEIVKCFLEKGLDELHRDNYGVDCLHFAAEKGHSNVAVLLLEYGADINTQDDLGRTSLFLSAQEGHLECLNVLLSADAEVDLPAHNGKTPLRVCCTCGHLSCAESLISHGADVEFRDLEGRSIVYMLSLENRAECITLLADSGADLNSTDEEGRTALHVACWQGHLEVVASLLDSGADPNSEDNEGRTALQSAAWQGHSDVVQLLCERGANVNHMCGQGATPLCIAAQEGYLDVVSVLCQLGADPNHADRYGRTAFKIAMKTHNVQMLRLIENILRKYKPTTHGSFEGSRMSSSDQPEQTFYENVSTNKSNQSAASSSELVAPYAVVSLPRDKGVEESPLLIHKKPQVPLTHTPTRRALNFSKSSQEIQTVNANEPVPEAKTPEQDLSVQYFSESQRRRSVEFRQLQSQARSQQMQSIAKVSKFQQLSRHNSDLQRSAAEHKQSVANKSPHSAAKTVKRYFGESDESSSGSCNTPASTISSTGKDNSQSSGGGKSDTNSSLNPFTQQLVRLGRSSKPQGSNVESILSGEVGYMANPRVTKALHQANLVLGGHATPQHEQVLVTRSKTSSSQPSNVSKRSFRQPTKQVRESKENKMAAIQNTARVPAYKVQYAAVEASPTVEPTQSVLASGYFLSGDELRGRETVSSVKSRQAKIVSSKDVCGSGDTVSIASSHDQPQVAHGSPQVAHSSPQTASRHSPPPALPPRKGRPTQPPLHASTSSSKPTIVGVVRPRAHPPHPVYRQERACLPPNLHKGGQKETSL</sequence>
<keyword evidence="6" id="KW-1185">Reference proteome</keyword>
<feature type="compositionally biased region" description="Basic and acidic residues" evidence="4">
    <location>
        <begin position="506"/>
        <end position="519"/>
    </location>
</feature>
<dbReference type="SUPFAM" id="SSF48403">
    <property type="entry name" value="Ankyrin repeat"/>
    <property type="match status" value="1"/>
</dbReference>
<comment type="caution">
    <text evidence="5">The sequence shown here is derived from an EMBL/GenBank/DDBJ whole genome shotgun (WGS) entry which is preliminary data.</text>
</comment>
<keyword evidence="1" id="KW-0677">Repeat</keyword>
<accession>A0A7J7KAY6</accession>
<feature type="repeat" description="ANK" evidence="3">
    <location>
        <begin position="162"/>
        <end position="194"/>
    </location>
</feature>
<organism evidence="5 6">
    <name type="scientific">Bugula neritina</name>
    <name type="common">Brown bryozoan</name>
    <name type="synonym">Sertularia neritina</name>
    <dbReference type="NCBI Taxonomy" id="10212"/>
    <lineage>
        <taxon>Eukaryota</taxon>
        <taxon>Metazoa</taxon>
        <taxon>Spiralia</taxon>
        <taxon>Lophotrochozoa</taxon>
        <taxon>Bryozoa</taxon>
        <taxon>Gymnolaemata</taxon>
        <taxon>Cheilostomatida</taxon>
        <taxon>Flustrina</taxon>
        <taxon>Buguloidea</taxon>
        <taxon>Bugulidae</taxon>
        <taxon>Bugula</taxon>
    </lineage>
</organism>
<dbReference type="AlphaFoldDB" id="A0A7J7KAY6"/>
<gene>
    <name evidence="5" type="ORF">EB796_006689</name>
</gene>
<feature type="region of interest" description="Disordered" evidence="4">
    <location>
        <begin position="441"/>
        <end position="461"/>
    </location>
</feature>
<dbReference type="Gene3D" id="1.25.40.20">
    <property type="entry name" value="Ankyrin repeat-containing domain"/>
    <property type="match status" value="1"/>
</dbReference>
<feature type="repeat" description="ANK" evidence="3">
    <location>
        <begin position="96"/>
        <end position="128"/>
    </location>
</feature>
<feature type="compositionally biased region" description="Polar residues" evidence="4">
    <location>
        <begin position="741"/>
        <end position="751"/>
    </location>
</feature>
<dbReference type="PANTHER" id="PTHR24198">
    <property type="entry name" value="ANKYRIN REPEAT AND PROTEIN KINASE DOMAIN-CONTAINING PROTEIN"/>
    <property type="match status" value="1"/>
</dbReference>
<feature type="compositionally biased region" description="Polar residues" evidence="4">
    <location>
        <begin position="761"/>
        <end position="771"/>
    </location>
</feature>
<feature type="compositionally biased region" description="Polar residues" evidence="4">
    <location>
        <begin position="640"/>
        <end position="661"/>
    </location>
</feature>
<feature type="repeat" description="ANK" evidence="3">
    <location>
        <begin position="294"/>
        <end position="326"/>
    </location>
</feature>
<evidence type="ECO:0000256" key="4">
    <source>
        <dbReference type="SAM" id="MobiDB-lite"/>
    </source>
</evidence>
<feature type="compositionally biased region" description="Polar residues" evidence="4">
    <location>
        <begin position="543"/>
        <end position="578"/>
    </location>
</feature>
<feature type="region of interest" description="Disordered" evidence="4">
    <location>
        <begin position="734"/>
        <end position="837"/>
    </location>
</feature>
<name>A0A7J7KAY6_BUGNE</name>
<dbReference type="InterPro" id="IPR002110">
    <property type="entry name" value="Ankyrin_rpt"/>
</dbReference>
<feature type="region of interest" description="Disordered" evidence="4">
    <location>
        <begin position="640"/>
        <end position="669"/>
    </location>
</feature>
<dbReference type="PANTHER" id="PTHR24198:SF165">
    <property type="entry name" value="ANKYRIN REPEAT-CONTAINING PROTEIN-RELATED"/>
    <property type="match status" value="1"/>
</dbReference>
<evidence type="ECO:0000313" key="5">
    <source>
        <dbReference type="EMBL" id="KAF6035001.1"/>
    </source>
</evidence>
<feature type="repeat" description="ANK" evidence="3">
    <location>
        <begin position="195"/>
        <end position="227"/>
    </location>
</feature>
<dbReference type="SMART" id="SM00248">
    <property type="entry name" value="ANK"/>
    <property type="match status" value="10"/>
</dbReference>
<feature type="repeat" description="ANK" evidence="3">
    <location>
        <begin position="129"/>
        <end position="161"/>
    </location>
</feature>
<feature type="repeat" description="ANK" evidence="3">
    <location>
        <begin position="261"/>
        <end position="289"/>
    </location>
</feature>
<dbReference type="Proteomes" id="UP000593567">
    <property type="component" value="Unassembled WGS sequence"/>
</dbReference>
<feature type="repeat" description="ANK" evidence="3">
    <location>
        <begin position="228"/>
        <end position="260"/>
    </location>
</feature>
<feature type="repeat" description="ANK" evidence="3">
    <location>
        <begin position="33"/>
        <end position="62"/>
    </location>
</feature>
<keyword evidence="2 3" id="KW-0040">ANK repeat</keyword>
<evidence type="ECO:0000256" key="3">
    <source>
        <dbReference type="PROSITE-ProRule" id="PRU00023"/>
    </source>
</evidence>